<dbReference type="NCBIfam" id="TIGR03188">
    <property type="entry name" value="histidine_hisI"/>
    <property type="match status" value="1"/>
</dbReference>
<feature type="region of interest" description="Disordered" evidence="10">
    <location>
        <begin position="1"/>
        <end position="26"/>
    </location>
</feature>
<evidence type="ECO:0000256" key="10">
    <source>
        <dbReference type="SAM" id="MobiDB-lite"/>
    </source>
</evidence>
<accession>A0ABR7RTS3</accession>
<keyword evidence="9" id="KW-0963">Cytoplasm</keyword>
<dbReference type="Gene3D" id="1.10.287.1080">
    <property type="entry name" value="MazG-like"/>
    <property type="match status" value="1"/>
</dbReference>
<evidence type="ECO:0000313" key="12">
    <source>
        <dbReference type="Proteomes" id="UP000626026"/>
    </source>
</evidence>
<evidence type="ECO:0000256" key="2">
    <source>
        <dbReference type="ARBA" id="ARBA00005204"/>
    </source>
</evidence>
<dbReference type="SUPFAM" id="SSF101386">
    <property type="entry name" value="all-alpha NTP pyrophosphatases"/>
    <property type="match status" value="1"/>
</dbReference>
<comment type="similarity">
    <text evidence="3 9">Belongs to the PRA-PH family.</text>
</comment>
<evidence type="ECO:0000256" key="6">
    <source>
        <dbReference type="ARBA" id="ARBA00022801"/>
    </source>
</evidence>
<dbReference type="PANTHER" id="PTHR42945">
    <property type="entry name" value="HISTIDINE BIOSYNTHESIS BIFUNCTIONAL PROTEIN"/>
    <property type="match status" value="1"/>
</dbReference>
<dbReference type="EMBL" id="JACTVA010000064">
    <property type="protein sequence ID" value="MBC9209649.1"/>
    <property type="molecule type" value="Genomic_DNA"/>
</dbReference>
<evidence type="ECO:0000256" key="9">
    <source>
        <dbReference type="HAMAP-Rule" id="MF_01020"/>
    </source>
</evidence>
<protein>
    <recommendedName>
        <fullName evidence="9">Phosphoribosyl-ATP pyrophosphatase</fullName>
        <shortName evidence="9">PRA-PH</shortName>
        <ecNumber evidence="9">3.6.1.31</ecNumber>
    </recommendedName>
</protein>
<keyword evidence="5 9" id="KW-0547">Nucleotide-binding</keyword>
<dbReference type="NCBIfam" id="NF001613">
    <property type="entry name" value="PRK00400.1-5"/>
    <property type="match status" value="1"/>
</dbReference>
<dbReference type="Pfam" id="PF01503">
    <property type="entry name" value="PRA-PH"/>
    <property type="match status" value="1"/>
</dbReference>
<dbReference type="EC" id="3.6.1.31" evidence="9"/>
<evidence type="ECO:0000313" key="11">
    <source>
        <dbReference type="EMBL" id="MBC9209649.1"/>
    </source>
</evidence>
<comment type="catalytic activity">
    <reaction evidence="1 9">
        <text>1-(5-phospho-beta-D-ribosyl)-ATP + H2O = 1-(5-phospho-beta-D-ribosyl)-5'-AMP + diphosphate + H(+)</text>
        <dbReference type="Rhea" id="RHEA:22828"/>
        <dbReference type="ChEBI" id="CHEBI:15377"/>
        <dbReference type="ChEBI" id="CHEBI:15378"/>
        <dbReference type="ChEBI" id="CHEBI:33019"/>
        <dbReference type="ChEBI" id="CHEBI:59457"/>
        <dbReference type="ChEBI" id="CHEBI:73183"/>
        <dbReference type="EC" id="3.6.1.31"/>
    </reaction>
</comment>
<organism evidence="11 12">
    <name type="scientific">Teichococcus aerophilus</name>
    <dbReference type="NCBI Taxonomy" id="1224513"/>
    <lineage>
        <taxon>Bacteria</taxon>
        <taxon>Pseudomonadati</taxon>
        <taxon>Pseudomonadota</taxon>
        <taxon>Alphaproteobacteria</taxon>
        <taxon>Acetobacterales</taxon>
        <taxon>Roseomonadaceae</taxon>
        <taxon>Roseomonas</taxon>
    </lineage>
</organism>
<evidence type="ECO:0000256" key="1">
    <source>
        <dbReference type="ARBA" id="ARBA00001460"/>
    </source>
</evidence>
<keyword evidence="4 9" id="KW-0028">Amino-acid biosynthesis</keyword>
<sequence length="190" mass="20371">MAKDSKKKAPAKAAAATKAVAKKTAPKKVVAKKAGLPLPTALPRPLGKAKPTKALRKAEARHLLPLEVPTDSRAEVLDHLWETIESRRLAGDATISHSARLLARGTAKVAQKLGEEAVECVIEATLGNRQETVLESADVLYHLLVVWVDAGIRPEEVWAELARRQGISGIAEKAARPKGIIRAAQTTKLP</sequence>
<dbReference type="RefSeq" id="WP_187786777.1">
    <property type="nucleotide sequence ID" value="NZ_JACTVA010000064.1"/>
</dbReference>
<evidence type="ECO:0000256" key="4">
    <source>
        <dbReference type="ARBA" id="ARBA00022605"/>
    </source>
</evidence>
<comment type="pathway">
    <text evidence="2 9">Amino-acid biosynthesis; L-histidine biosynthesis; L-histidine from 5-phospho-alpha-D-ribose 1-diphosphate: step 2/9.</text>
</comment>
<comment type="subcellular location">
    <subcellularLocation>
        <location evidence="9">Cytoplasm</location>
    </subcellularLocation>
</comment>
<keyword evidence="12" id="KW-1185">Reference proteome</keyword>
<keyword evidence="7 9" id="KW-0067">ATP-binding</keyword>
<dbReference type="Proteomes" id="UP000626026">
    <property type="component" value="Unassembled WGS sequence"/>
</dbReference>
<evidence type="ECO:0000256" key="5">
    <source>
        <dbReference type="ARBA" id="ARBA00022741"/>
    </source>
</evidence>
<dbReference type="PANTHER" id="PTHR42945:SF1">
    <property type="entry name" value="HISTIDINE BIOSYNTHESIS BIFUNCTIONAL PROTEIN HIS7"/>
    <property type="match status" value="1"/>
</dbReference>
<evidence type="ECO:0000256" key="3">
    <source>
        <dbReference type="ARBA" id="ARBA00009392"/>
    </source>
</evidence>
<evidence type="ECO:0000256" key="8">
    <source>
        <dbReference type="ARBA" id="ARBA00023102"/>
    </source>
</evidence>
<comment type="caution">
    <text evidence="11">The sequence shown here is derived from an EMBL/GenBank/DDBJ whole genome shotgun (WGS) entry which is preliminary data.</text>
</comment>
<gene>
    <name evidence="9" type="primary">hisE</name>
    <name evidence="11" type="ORF">IBL26_22605</name>
</gene>
<keyword evidence="8 9" id="KW-0368">Histidine biosynthesis</keyword>
<dbReference type="HAMAP" id="MF_01020">
    <property type="entry name" value="HisE"/>
    <property type="match status" value="1"/>
</dbReference>
<keyword evidence="6 9" id="KW-0378">Hydrolase</keyword>
<evidence type="ECO:0000256" key="7">
    <source>
        <dbReference type="ARBA" id="ARBA00022840"/>
    </source>
</evidence>
<feature type="compositionally biased region" description="Basic residues" evidence="10">
    <location>
        <begin position="1"/>
        <end position="10"/>
    </location>
</feature>
<dbReference type="InterPro" id="IPR021130">
    <property type="entry name" value="PRib-ATP_PPHydrolase-like"/>
</dbReference>
<dbReference type="InterPro" id="IPR008179">
    <property type="entry name" value="HisE"/>
</dbReference>
<reference evidence="11 12" key="1">
    <citation type="journal article" date="2013" name="Int. J. Syst. Evol. Microbiol.">
        <title>Roseomonas aerophila sp. nov., isolated from air.</title>
        <authorList>
            <person name="Kim S.J."/>
            <person name="Weon H.Y."/>
            <person name="Ahn J.H."/>
            <person name="Hong S.B."/>
            <person name="Seok S.J."/>
            <person name="Whang K.S."/>
            <person name="Kwon S.W."/>
        </authorList>
    </citation>
    <scope>NUCLEOTIDE SEQUENCE [LARGE SCALE GENOMIC DNA]</scope>
    <source>
        <strain evidence="11 12">NBRC 108923</strain>
    </source>
</reference>
<dbReference type="GO" id="GO:0004636">
    <property type="term" value="F:phosphoribosyl-ATP diphosphatase activity"/>
    <property type="evidence" value="ECO:0007669"/>
    <property type="project" value="UniProtKB-EC"/>
</dbReference>
<proteinExistence type="inferred from homology"/>
<name>A0ABR7RTS3_9PROT</name>
<dbReference type="CDD" id="cd11534">
    <property type="entry name" value="NTP-PPase_HisIE_like"/>
    <property type="match status" value="1"/>
</dbReference>